<dbReference type="InterPro" id="IPR036388">
    <property type="entry name" value="WH-like_DNA-bd_sf"/>
</dbReference>
<keyword evidence="1" id="KW-0433">Leucine-rich repeat</keyword>
<proteinExistence type="predicted"/>
<dbReference type="AlphaFoldDB" id="A0AB40D3K5"/>
<feature type="compositionally biased region" description="Polar residues" evidence="3">
    <location>
        <begin position="39"/>
        <end position="58"/>
    </location>
</feature>
<dbReference type="Gene3D" id="3.40.50.300">
    <property type="entry name" value="P-loop containing nucleotide triphosphate hydrolases"/>
    <property type="match status" value="1"/>
</dbReference>
<feature type="region of interest" description="Disordered" evidence="3">
    <location>
        <begin position="37"/>
        <end position="58"/>
    </location>
</feature>
<dbReference type="GO" id="GO:0043531">
    <property type="term" value="F:ADP binding"/>
    <property type="evidence" value="ECO:0007669"/>
    <property type="project" value="InterPro"/>
</dbReference>
<organism evidence="7 8">
    <name type="scientific">Dioscorea cayennensis subsp. rotundata</name>
    <name type="common">White Guinea yam</name>
    <name type="synonym">Dioscorea rotundata</name>
    <dbReference type="NCBI Taxonomy" id="55577"/>
    <lineage>
        <taxon>Eukaryota</taxon>
        <taxon>Viridiplantae</taxon>
        <taxon>Streptophyta</taxon>
        <taxon>Embryophyta</taxon>
        <taxon>Tracheophyta</taxon>
        <taxon>Spermatophyta</taxon>
        <taxon>Magnoliopsida</taxon>
        <taxon>Liliopsida</taxon>
        <taxon>Dioscoreales</taxon>
        <taxon>Dioscoreaceae</taxon>
        <taxon>Dioscorea</taxon>
    </lineage>
</organism>
<dbReference type="RefSeq" id="XP_039144809.1">
    <property type="nucleotide sequence ID" value="XM_039288875.1"/>
</dbReference>
<dbReference type="Gene3D" id="1.10.10.10">
    <property type="entry name" value="Winged helix-like DNA-binding domain superfamily/Winged helix DNA-binding domain"/>
    <property type="match status" value="1"/>
</dbReference>
<dbReference type="Pfam" id="PF23559">
    <property type="entry name" value="WHD_DRP"/>
    <property type="match status" value="1"/>
</dbReference>
<evidence type="ECO:0000259" key="5">
    <source>
        <dbReference type="Pfam" id="PF23559"/>
    </source>
</evidence>
<dbReference type="Gene3D" id="3.80.10.10">
    <property type="entry name" value="Ribonuclease Inhibitor"/>
    <property type="match status" value="2"/>
</dbReference>
<dbReference type="SUPFAM" id="SSF52058">
    <property type="entry name" value="L domain-like"/>
    <property type="match status" value="1"/>
</dbReference>
<dbReference type="InterPro" id="IPR058922">
    <property type="entry name" value="WHD_DRP"/>
</dbReference>
<dbReference type="InterPro" id="IPR056789">
    <property type="entry name" value="LRR_R13L1-DRL21"/>
</dbReference>
<evidence type="ECO:0000313" key="8">
    <source>
        <dbReference type="RefSeq" id="XP_039144809.1"/>
    </source>
</evidence>
<dbReference type="InterPro" id="IPR002182">
    <property type="entry name" value="NB-ARC"/>
</dbReference>
<accession>A0AB40D3K5</accession>
<name>A0AB40D3K5_DIOCR</name>
<feature type="domain" description="NB-ARC" evidence="4">
    <location>
        <begin position="145"/>
        <end position="302"/>
    </location>
</feature>
<keyword evidence="2" id="KW-0611">Plant defense</keyword>
<evidence type="ECO:0000259" key="6">
    <source>
        <dbReference type="Pfam" id="PF25019"/>
    </source>
</evidence>
<dbReference type="InterPro" id="IPR027417">
    <property type="entry name" value="P-loop_NTPase"/>
</dbReference>
<dbReference type="GO" id="GO:0006952">
    <property type="term" value="P:defense response"/>
    <property type="evidence" value="ECO:0007669"/>
    <property type="project" value="UniProtKB-KW"/>
</dbReference>
<dbReference type="GeneID" id="120282124"/>
<protein>
    <submittedName>
        <fullName evidence="8">Disease resistance protein At3g14460 isoform X1</fullName>
    </submittedName>
</protein>
<reference evidence="8" key="1">
    <citation type="submission" date="2025-08" db="UniProtKB">
        <authorList>
            <consortium name="RefSeq"/>
        </authorList>
    </citation>
    <scope>IDENTIFICATION</scope>
</reference>
<dbReference type="SUPFAM" id="SSF52540">
    <property type="entry name" value="P-loop containing nucleoside triphosphate hydrolases"/>
    <property type="match status" value="1"/>
</dbReference>
<evidence type="ECO:0000256" key="1">
    <source>
        <dbReference type="ARBA" id="ARBA00022614"/>
    </source>
</evidence>
<feature type="domain" description="Disease resistance protein winged helix" evidence="5">
    <location>
        <begin position="389"/>
        <end position="457"/>
    </location>
</feature>
<evidence type="ECO:0000259" key="4">
    <source>
        <dbReference type="Pfam" id="PF00931"/>
    </source>
</evidence>
<keyword evidence="7" id="KW-1185">Reference proteome</keyword>
<dbReference type="PANTHER" id="PTHR36766">
    <property type="entry name" value="PLANT BROAD-SPECTRUM MILDEW RESISTANCE PROTEIN RPW8"/>
    <property type="match status" value="1"/>
</dbReference>
<evidence type="ECO:0000256" key="3">
    <source>
        <dbReference type="SAM" id="MobiDB-lite"/>
    </source>
</evidence>
<dbReference type="PANTHER" id="PTHR36766:SF45">
    <property type="entry name" value="NB-ARC DOMAIN-CONTAINING PROTEIN"/>
    <property type="match status" value="1"/>
</dbReference>
<sequence length="996" mass="113389">MSVAHFLRELRDVVYAAQDLEDDLEYIELHKKFNKQLPEASTQSSAKKPRISSSQQLELSPDDILNNVRNITEQLNCIDSGLKDAIKMAMLFKELDKHEENSLGGQHHILQKRHVTTSSMNARKIYGREYEKAQLIRMVKEPPSVNSNVSVLPILGLGGIGKTTLAQYLFNHQEVESNFHEKAWIFVSHNFDRIRITREILDSLSDHNGCKFLHSTNLDCLEAELKKKLTGKRLLLVLDDVWSNEWTELLFPIESAAIECVKIIVTARDQIVLQGKGKRNEIILKGLEEKDYWSFFVSCAFGDEDPAKYPPRLHDVGKQIALRLQGSPLAAKTVGQVLWQKLNAEHWMYVLKSNLWELGTDGNNIMPALALSYYNLPEHLQLCFCFCSMFPKGYEFNANSIVCMWIAHGYVFEAELSSKTAEDIGHEYVTDLLCRSFFEYGSSKESLKIHDLLHDLAHSVSLGECYIYEGQTPKRIPESARHLCVQSSVNLSSICEMKNLRTLVIFGGELQAHELEALKNIRVLVLLDSEVKEISPSIGHLKHLRYLDLYETSIESLPESLCGLYQLKVLKLKKLGTLPSQLSNLINLQFFVVNCQRRLAFSQPWELVFPLKKETGYRIAQLKGMKKLRGTLTIRKLENIQSKEDAREANLKEKCHLMELRFFWSGAFSNFDVVEEVLDSLQPHPNLTNLYIVKYMGSRTPSWLMTYSMQNLKKILLYGCANWHLLPTLGQLPFLKTLSLEDMNATIESIEDLDVVFPSLEKLELEQASISFDGMPVTRQECRYFPRLRHLSITGCDIVRGLPWTRLSALEDLKVYYSSGLDDQLPGCLQGLTALTKLMIREAKMVSLPGGVMNNLKALKILDVSLCNELTSVALQALSSLEYLKISGCSKFVYWQSEMQEAGALLPNLHDMHIEYCQSLEYLPTWLSSITSLKILSIVTCPLLRSLPESGLPSLLRELCILGCDKGLIDRCQDQGSQEWLKIKHIRDRKFSALSL</sequence>
<dbReference type="Proteomes" id="UP001515500">
    <property type="component" value="Chromosome 18"/>
</dbReference>
<evidence type="ECO:0000313" key="7">
    <source>
        <dbReference type="Proteomes" id="UP001515500"/>
    </source>
</evidence>
<feature type="domain" description="R13L1/DRL21-like LRR repeat region" evidence="6">
    <location>
        <begin position="619"/>
        <end position="743"/>
    </location>
</feature>
<dbReference type="InterPro" id="IPR032675">
    <property type="entry name" value="LRR_dom_sf"/>
</dbReference>
<dbReference type="PRINTS" id="PR00364">
    <property type="entry name" value="DISEASERSIST"/>
</dbReference>
<evidence type="ECO:0000256" key="2">
    <source>
        <dbReference type="ARBA" id="ARBA00022821"/>
    </source>
</evidence>
<dbReference type="Pfam" id="PF25019">
    <property type="entry name" value="LRR_R13L1-DRL21"/>
    <property type="match status" value="1"/>
</dbReference>
<gene>
    <name evidence="8" type="primary">LOC120282124</name>
</gene>
<dbReference type="Pfam" id="PF00931">
    <property type="entry name" value="NB-ARC"/>
    <property type="match status" value="1"/>
</dbReference>